<evidence type="ECO:0000313" key="2">
    <source>
        <dbReference type="Proteomes" id="UP001251085"/>
    </source>
</evidence>
<dbReference type="PROSITE" id="PS51197">
    <property type="entry name" value="HTH_RRF2_2"/>
    <property type="match status" value="1"/>
</dbReference>
<dbReference type="Proteomes" id="UP001251085">
    <property type="component" value="Unassembled WGS sequence"/>
</dbReference>
<proteinExistence type="predicted"/>
<sequence length="147" mass="15355">MRPDSRLPRVLHALLHLDHLDRPATSEEIAMMLGTNAAVVRRTMAGLRDAGILTSSKGHGGGWALARGLDEISLLALYQALGSPALFAIGTDEDTPSCLLARAANAATNAALAAARREFEAALQAVSVAQIVSLPAPQPRECGHAKS</sequence>
<reference evidence="2" key="1">
    <citation type="submission" date="2023-07" db="EMBL/GenBank/DDBJ databases">
        <title>Characterization of two Paracoccaceae strains isolated from Phycosphere and proposal of Xinfangfangia lacusdiani sp. nov.</title>
        <authorList>
            <person name="Deng Y."/>
            <person name="Zhang Y.Q."/>
        </authorList>
    </citation>
    <scope>NUCLEOTIDE SEQUENCE [LARGE SCALE GENOMIC DNA]</scope>
    <source>
        <strain evidence="2">CPCC 101403</strain>
    </source>
</reference>
<dbReference type="PANTHER" id="PTHR33221:SF15">
    <property type="entry name" value="HTH-TYPE TRANSCRIPTIONAL REGULATOR YWGB-RELATED"/>
    <property type="match status" value="1"/>
</dbReference>
<protein>
    <submittedName>
        <fullName evidence="1">Rrf2 family transcriptional regulator</fullName>
    </submittedName>
</protein>
<dbReference type="InterPro" id="IPR036388">
    <property type="entry name" value="WH-like_DNA-bd_sf"/>
</dbReference>
<keyword evidence="2" id="KW-1185">Reference proteome</keyword>
<dbReference type="SUPFAM" id="SSF46785">
    <property type="entry name" value="Winged helix' DNA-binding domain"/>
    <property type="match status" value="1"/>
</dbReference>
<name>A0ABU3EEF4_9RHOB</name>
<dbReference type="InterPro" id="IPR000944">
    <property type="entry name" value="Tscrpt_reg_Rrf2"/>
</dbReference>
<dbReference type="PANTHER" id="PTHR33221">
    <property type="entry name" value="WINGED HELIX-TURN-HELIX TRANSCRIPTIONAL REGULATOR, RRF2 FAMILY"/>
    <property type="match status" value="1"/>
</dbReference>
<dbReference type="Gene3D" id="1.10.10.10">
    <property type="entry name" value="Winged helix-like DNA-binding domain superfamily/Winged helix DNA-binding domain"/>
    <property type="match status" value="1"/>
</dbReference>
<dbReference type="EMBL" id="JAVRQI010000008">
    <property type="protein sequence ID" value="MDT1062619.1"/>
    <property type="molecule type" value="Genomic_DNA"/>
</dbReference>
<dbReference type="RefSeq" id="WP_311759717.1">
    <property type="nucleotide sequence ID" value="NZ_JAVRQI010000008.1"/>
</dbReference>
<accession>A0ABU3EEF4</accession>
<dbReference type="Pfam" id="PF02082">
    <property type="entry name" value="Rrf2"/>
    <property type="match status" value="1"/>
</dbReference>
<evidence type="ECO:0000313" key="1">
    <source>
        <dbReference type="EMBL" id="MDT1062619.1"/>
    </source>
</evidence>
<gene>
    <name evidence="1" type="ORF">RM190_12140</name>
</gene>
<dbReference type="InterPro" id="IPR036390">
    <property type="entry name" value="WH_DNA-bd_sf"/>
</dbReference>
<organism evidence="1 2">
    <name type="scientific">Paracoccus broussonetiae</name>
    <dbReference type="NCBI Taxonomy" id="3075834"/>
    <lineage>
        <taxon>Bacteria</taxon>
        <taxon>Pseudomonadati</taxon>
        <taxon>Pseudomonadota</taxon>
        <taxon>Alphaproteobacteria</taxon>
        <taxon>Rhodobacterales</taxon>
        <taxon>Paracoccaceae</taxon>
        <taxon>Paracoccus</taxon>
    </lineage>
</organism>
<comment type="caution">
    <text evidence="1">The sequence shown here is derived from an EMBL/GenBank/DDBJ whole genome shotgun (WGS) entry which is preliminary data.</text>
</comment>